<sequence length="197" mass="22663">MSYNSLFNPSNKIRNKTEKNNLIQYLNCNYKSNPNLVERAREFVQLQYSKLDYVGYDPNFDRQFDLNGFSQYFIALNENDEIIATSRIVYRGPFGLPIEYSYRSDTGKRTVIEDGNVAEMNSFAATKINAGSKVLSLSTDFLLKRDFTSTYGLFDIDRSAMGKLYNRIGAIESSLHPYLIYFPDYGKLVRGNVRPTL</sequence>
<comment type="caution">
    <text evidence="1">The sequence shown here is derived from an EMBL/GenBank/DDBJ whole genome shotgun (WGS) entry which is preliminary data.</text>
</comment>
<accession>M3EII6</accession>
<organism evidence="1 2">
    <name type="scientific">Leptospira weilii serovar Topaz str. LT2116</name>
    <dbReference type="NCBI Taxonomy" id="1088540"/>
    <lineage>
        <taxon>Bacteria</taxon>
        <taxon>Pseudomonadati</taxon>
        <taxon>Spirochaetota</taxon>
        <taxon>Spirochaetia</taxon>
        <taxon>Leptospirales</taxon>
        <taxon>Leptospiraceae</taxon>
        <taxon>Leptospira</taxon>
    </lineage>
</organism>
<dbReference type="Gene3D" id="3.40.630.30">
    <property type="match status" value="1"/>
</dbReference>
<dbReference type="EMBL" id="AHOR02000044">
    <property type="protein sequence ID" value="EMF80873.1"/>
    <property type="molecule type" value="Genomic_DNA"/>
</dbReference>
<proteinExistence type="predicted"/>
<evidence type="ECO:0000313" key="2">
    <source>
        <dbReference type="Proteomes" id="UP000011770"/>
    </source>
</evidence>
<gene>
    <name evidence="1" type="ORF">LEP1GSC188_3104</name>
</gene>
<dbReference type="AlphaFoldDB" id="M3EII6"/>
<name>M3EII6_9LEPT</name>
<dbReference type="NCBIfam" id="NF047533">
    <property type="entry name" value="LBL_2463_fam"/>
    <property type="match status" value="1"/>
</dbReference>
<reference evidence="1 2" key="1">
    <citation type="submission" date="2013-01" db="EMBL/GenBank/DDBJ databases">
        <authorList>
            <person name="Harkins D.M."/>
            <person name="Durkin A.S."/>
            <person name="Brinkac L.M."/>
            <person name="Haft D.H."/>
            <person name="Selengut J.D."/>
            <person name="Sanka R."/>
            <person name="DePew J."/>
            <person name="Purushe J."/>
            <person name="Tulsiani S.M."/>
            <person name="Graham G.C."/>
            <person name="Burns M.-A."/>
            <person name="Dohnt M.F."/>
            <person name="Smythe L.D."/>
            <person name="McKay D.B."/>
            <person name="Craig S.B."/>
            <person name="Vinetz J.M."/>
            <person name="Sutton G.G."/>
            <person name="Nierman W.C."/>
            <person name="Fouts D.E."/>
        </authorList>
    </citation>
    <scope>NUCLEOTIDE SEQUENCE [LARGE SCALE GENOMIC DNA]</scope>
    <source>
        <strain evidence="1 2">LT2116</strain>
    </source>
</reference>
<evidence type="ECO:0000313" key="1">
    <source>
        <dbReference type="EMBL" id="EMF80873.1"/>
    </source>
</evidence>
<dbReference type="Proteomes" id="UP000011770">
    <property type="component" value="Unassembled WGS sequence"/>
</dbReference>
<protein>
    <submittedName>
        <fullName evidence="1">Uncharacterized protein</fullName>
    </submittedName>
</protein>